<dbReference type="EMBL" id="CAWUPB010001197">
    <property type="protein sequence ID" value="CAK7356407.1"/>
    <property type="molecule type" value="Genomic_DNA"/>
</dbReference>
<keyword evidence="3" id="KW-1185">Reference proteome</keyword>
<organism evidence="2 3">
    <name type="scientific">Dovyalis caffra</name>
    <dbReference type="NCBI Taxonomy" id="77055"/>
    <lineage>
        <taxon>Eukaryota</taxon>
        <taxon>Viridiplantae</taxon>
        <taxon>Streptophyta</taxon>
        <taxon>Embryophyta</taxon>
        <taxon>Tracheophyta</taxon>
        <taxon>Spermatophyta</taxon>
        <taxon>Magnoliopsida</taxon>
        <taxon>eudicotyledons</taxon>
        <taxon>Gunneridae</taxon>
        <taxon>Pentapetalae</taxon>
        <taxon>rosids</taxon>
        <taxon>fabids</taxon>
        <taxon>Malpighiales</taxon>
        <taxon>Salicaceae</taxon>
        <taxon>Flacourtieae</taxon>
        <taxon>Dovyalis</taxon>
    </lineage>
</organism>
<evidence type="ECO:0000313" key="3">
    <source>
        <dbReference type="Proteomes" id="UP001314170"/>
    </source>
</evidence>
<evidence type="ECO:0000313" key="2">
    <source>
        <dbReference type="EMBL" id="CAK7356407.1"/>
    </source>
</evidence>
<gene>
    <name evidence="2" type="ORF">DCAF_LOCUS26678</name>
</gene>
<protein>
    <submittedName>
        <fullName evidence="2">Uncharacterized protein</fullName>
    </submittedName>
</protein>
<reference evidence="2 3" key="1">
    <citation type="submission" date="2024-01" db="EMBL/GenBank/DDBJ databases">
        <authorList>
            <person name="Waweru B."/>
        </authorList>
    </citation>
    <scope>NUCLEOTIDE SEQUENCE [LARGE SCALE GENOMIC DNA]</scope>
</reference>
<evidence type="ECO:0000256" key="1">
    <source>
        <dbReference type="SAM" id="MobiDB-lite"/>
    </source>
</evidence>
<name>A0AAV1SQW0_9ROSI</name>
<accession>A0AAV1SQW0</accession>
<sequence>MANRTTLVQSALKPTSFPGNGSTSHRPICFRGKAFCFNDSNPRTPLAAQHIFATESE</sequence>
<dbReference type="Proteomes" id="UP001314170">
    <property type="component" value="Unassembled WGS sequence"/>
</dbReference>
<comment type="caution">
    <text evidence="2">The sequence shown here is derived from an EMBL/GenBank/DDBJ whole genome shotgun (WGS) entry which is preliminary data.</text>
</comment>
<feature type="region of interest" description="Disordered" evidence="1">
    <location>
        <begin position="1"/>
        <end position="23"/>
    </location>
</feature>
<proteinExistence type="predicted"/>
<dbReference type="AlphaFoldDB" id="A0AAV1SQW0"/>